<dbReference type="GO" id="GO:0016491">
    <property type="term" value="F:oxidoreductase activity"/>
    <property type="evidence" value="ECO:0007669"/>
    <property type="project" value="UniProtKB-KW"/>
</dbReference>
<proteinExistence type="predicted"/>
<evidence type="ECO:0000313" key="5">
    <source>
        <dbReference type="Proteomes" id="UP000464751"/>
    </source>
</evidence>
<feature type="region of interest" description="Disordered" evidence="2">
    <location>
        <begin position="69"/>
        <end position="95"/>
    </location>
</feature>
<organism evidence="4 5">
    <name type="scientific">Ancylobacter pratisalsi</name>
    <dbReference type="NCBI Taxonomy" id="1745854"/>
    <lineage>
        <taxon>Bacteria</taxon>
        <taxon>Pseudomonadati</taxon>
        <taxon>Pseudomonadota</taxon>
        <taxon>Alphaproteobacteria</taxon>
        <taxon>Hyphomicrobiales</taxon>
        <taxon>Xanthobacteraceae</taxon>
        <taxon>Ancylobacter</taxon>
    </lineage>
</organism>
<keyword evidence="1" id="KW-0560">Oxidoreductase</keyword>
<dbReference type="KEGG" id="apra:G3A50_11000"/>
<evidence type="ECO:0000256" key="1">
    <source>
        <dbReference type="ARBA" id="ARBA00023002"/>
    </source>
</evidence>
<dbReference type="Gene3D" id="3.50.50.60">
    <property type="entry name" value="FAD/NAD(P)-binding domain"/>
    <property type="match status" value="1"/>
</dbReference>
<evidence type="ECO:0000313" key="4">
    <source>
        <dbReference type="EMBL" id="QIB36217.1"/>
    </source>
</evidence>
<evidence type="ECO:0000259" key="3">
    <source>
        <dbReference type="Pfam" id="PF01266"/>
    </source>
</evidence>
<name>A0A6P1YRS9_9HYPH</name>
<accession>A0A6P1YRS9</accession>
<dbReference type="InterPro" id="IPR006076">
    <property type="entry name" value="FAD-dep_OxRdtase"/>
</dbReference>
<gene>
    <name evidence="4" type="ORF">G3A50_11000</name>
</gene>
<dbReference type="AlphaFoldDB" id="A0A6P1YRS9"/>
<dbReference type="Pfam" id="PF01266">
    <property type="entry name" value="DAO"/>
    <property type="match status" value="1"/>
</dbReference>
<reference evidence="4 5" key="1">
    <citation type="submission" date="2020-02" db="EMBL/GenBank/DDBJ databases">
        <authorList>
            <person name="Li G."/>
        </authorList>
    </citation>
    <scope>NUCLEOTIDE SEQUENCE [LARGE SCALE GENOMIC DNA]</scope>
    <source>
        <strain evidence="4 5">DSM 102029</strain>
    </source>
</reference>
<dbReference type="EMBL" id="CP048630">
    <property type="protein sequence ID" value="QIB36217.1"/>
    <property type="molecule type" value="Genomic_DNA"/>
</dbReference>
<keyword evidence="5" id="KW-1185">Reference proteome</keyword>
<dbReference type="Proteomes" id="UP000464751">
    <property type="component" value="Chromosome"/>
</dbReference>
<evidence type="ECO:0000256" key="2">
    <source>
        <dbReference type="SAM" id="MobiDB-lite"/>
    </source>
</evidence>
<dbReference type="InterPro" id="IPR036188">
    <property type="entry name" value="FAD/NAD-bd_sf"/>
</dbReference>
<feature type="domain" description="FAD dependent oxidoreductase" evidence="3">
    <location>
        <begin position="22"/>
        <end position="71"/>
    </location>
</feature>
<dbReference type="SUPFAM" id="SSF51905">
    <property type="entry name" value="FAD/NAD(P)-binding domain"/>
    <property type="match status" value="1"/>
</dbReference>
<protein>
    <submittedName>
        <fullName evidence="4">FAD-binding oxidoreductase</fullName>
    </submittedName>
</protein>
<sequence>MWCKTTVARHTALALTGDRSCDVLVVGGSFTGLAAALGARDSGANVILLEGNEIGSAASGRNNGLVISHHSKASLSGPTDLNGAPDPSRTLVPAR</sequence>